<dbReference type="STRING" id="1123062.SAMN02745775_11732"/>
<evidence type="ECO:0000256" key="1">
    <source>
        <dbReference type="HAMAP-Rule" id="MF_01411"/>
    </source>
</evidence>
<reference evidence="4 5" key="1">
    <citation type="submission" date="2016-10" db="EMBL/GenBank/DDBJ databases">
        <authorList>
            <person name="de Groot N.N."/>
        </authorList>
    </citation>
    <scope>NUCLEOTIDE SEQUENCE [LARGE SCALE GENOMIC DNA]</scope>
    <source>
        <strain evidence="4 5">DSM 19981</strain>
    </source>
</reference>
<dbReference type="Pfam" id="PF04453">
    <property type="entry name" value="LptD"/>
    <property type="match status" value="1"/>
</dbReference>
<dbReference type="GO" id="GO:0015920">
    <property type="term" value="P:lipopolysaccharide transport"/>
    <property type="evidence" value="ECO:0007669"/>
    <property type="project" value="InterPro"/>
</dbReference>
<dbReference type="PANTHER" id="PTHR30189">
    <property type="entry name" value="LPS-ASSEMBLY PROTEIN"/>
    <property type="match status" value="1"/>
</dbReference>
<protein>
    <recommendedName>
        <fullName evidence="1">LPS-assembly protein LptD</fullName>
    </recommendedName>
</protein>
<gene>
    <name evidence="1" type="primary">lptD</name>
    <name evidence="4" type="ORF">SAMN02745775_11732</name>
</gene>
<dbReference type="EMBL" id="FOSQ01000017">
    <property type="protein sequence ID" value="SFL06687.1"/>
    <property type="molecule type" value="Genomic_DNA"/>
</dbReference>
<feature type="compositionally biased region" description="Pro residues" evidence="2">
    <location>
        <begin position="34"/>
        <end position="46"/>
    </location>
</feature>
<accession>A0A1I4EQ94</accession>
<dbReference type="PANTHER" id="PTHR30189:SF1">
    <property type="entry name" value="LPS-ASSEMBLY PROTEIN LPTD"/>
    <property type="match status" value="1"/>
</dbReference>
<dbReference type="GO" id="GO:1990351">
    <property type="term" value="C:transporter complex"/>
    <property type="evidence" value="ECO:0007669"/>
    <property type="project" value="TreeGrafter"/>
</dbReference>
<sequence>MRQPGGRSGKLPPPLRAPGGTPAGLRPRRAPTLAPAPLPAPVMPAPPPRTRPRLLLGTALASLCLLVLPAIPAAPQGMGSFGRSANSNEPVTFTAEEVEYDQAANTVTARGRVEAWQGDRVLRADEFTYNRETGVAVATGNVALIEPDGQTLFADRAELTGGMRDAAIEGIRGLLASNARLAAAGARRTGGTVTDLARVVYSSCDLCAEDPTRPPLWQLRARVATLDSVDQRVRYRDAAVQFAGWPVLYTPYFSHASPDAPRASGFLSPTLGTTRLLGAFAEIPYYWAIDDHSDATITATLSEKQVPNLGGAYRRRFNNGDLTVEGSIGALDGTEADGTGGHLFSRGRFSLDENWRAGFGLNRASSREYLRAWRFGGPRVLTTSAYLEGFWGAEGYARIDSMIYQGLDSQTTTSQVPMVLPRGYADYVFPTDNLGGNFSVDASAYSIFRTTGTDTRRIGSRLSYELPFTGEAGDLWTFRTHADVLGGWVDGLALAPTYGDAGSDGFYGRGHVRSAVDWRMPFLRSAGDWGSQLIEPRVQVVTGPSTGSQTSFPNEDSLDLEFTDANLFALNRFPGRDRLEGGTRVDAALRGAWFFPNGGQLEALGGRSFRAATDATFPQGSGLENRSSDWVGRVRLAPVPWLELVGRSRLDRETTEPRLWDGSATILAGPASLTGGYLLTNPAPNITTRKREEVSIGGTLRVTENWRIGAFGRYDIGLDRAVSGSASAIYEDECLIFETRFVRNRAQDPNTGRDYAGGTLLLFRISLKTVGDFGFRAL</sequence>
<feature type="domain" description="LptD C-terminal" evidence="3">
    <location>
        <begin position="343"/>
        <end position="706"/>
    </location>
</feature>
<dbReference type="Proteomes" id="UP000199473">
    <property type="component" value="Unassembled WGS sequence"/>
</dbReference>
<keyword evidence="1" id="KW-0998">Cell outer membrane</keyword>
<keyword evidence="1" id="KW-0472">Membrane</keyword>
<dbReference type="InterPro" id="IPR007543">
    <property type="entry name" value="LptD_C"/>
</dbReference>
<dbReference type="GO" id="GO:0009279">
    <property type="term" value="C:cell outer membrane"/>
    <property type="evidence" value="ECO:0007669"/>
    <property type="project" value="UniProtKB-SubCell"/>
</dbReference>
<keyword evidence="5" id="KW-1185">Reference proteome</keyword>
<dbReference type="GO" id="GO:0043165">
    <property type="term" value="P:Gram-negative-bacterium-type cell outer membrane assembly"/>
    <property type="evidence" value="ECO:0007669"/>
    <property type="project" value="UniProtKB-UniRule"/>
</dbReference>
<feature type="compositionally biased region" description="Low complexity" evidence="2">
    <location>
        <begin position="17"/>
        <end position="33"/>
    </location>
</feature>
<proteinExistence type="inferred from homology"/>
<feature type="region of interest" description="Disordered" evidence="2">
    <location>
        <begin position="1"/>
        <end position="46"/>
    </location>
</feature>
<comment type="subcellular location">
    <subcellularLocation>
        <location evidence="1">Cell outer membrane</location>
    </subcellularLocation>
</comment>
<comment type="subunit">
    <text evidence="1">Component of the lipopolysaccharide transport and assembly complex.</text>
</comment>
<dbReference type="HAMAP" id="MF_01411">
    <property type="entry name" value="LPS_assembly_LptD"/>
    <property type="match status" value="1"/>
</dbReference>
<evidence type="ECO:0000313" key="4">
    <source>
        <dbReference type="EMBL" id="SFL06687.1"/>
    </source>
</evidence>
<organism evidence="4 5">
    <name type="scientific">Falsiroseomonas stagni DSM 19981</name>
    <dbReference type="NCBI Taxonomy" id="1123062"/>
    <lineage>
        <taxon>Bacteria</taxon>
        <taxon>Pseudomonadati</taxon>
        <taxon>Pseudomonadota</taxon>
        <taxon>Alphaproteobacteria</taxon>
        <taxon>Acetobacterales</taxon>
        <taxon>Roseomonadaceae</taxon>
        <taxon>Falsiroseomonas</taxon>
    </lineage>
</organism>
<dbReference type="AlphaFoldDB" id="A0A1I4EQ94"/>
<comment type="caution">
    <text evidence="1">Lacks conserved residue(s) required for the propagation of feature annotation.</text>
</comment>
<evidence type="ECO:0000313" key="5">
    <source>
        <dbReference type="Proteomes" id="UP000199473"/>
    </source>
</evidence>
<dbReference type="InterPro" id="IPR020889">
    <property type="entry name" value="LipoPS_assembly_LptD"/>
</dbReference>
<comment type="similarity">
    <text evidence="1">Belongs to the LptD family.</text>
</comment>
<comment type="function">
    <text evidence="1">Involved in the assembly of lipopolysaccharide (LPS) at the surface of the outer membrane.</text>
</comment>
<evidence type="ECO:0000259" key="3">
    <source>
        <dbReference type="Pfam" id="PF04453"/>
    </source>
</evidence>
<name>A0A1I4EQ94_9PROT</name>
<dbReference type="Gene3D" id="2.60.450.10">
    <property type="entry name" value="Lipopolysaccharide (LPS) transport protein A like domain"/>
    <property type="match status" value="1"/>
</dbReference>
<keyword evidence="1" id="KW-0732">Signal</keyword>
<evidence type="ECO:0000256" key="2">
    <source>
        <dbReference type="SAM" id="MobiDB-lite"/>
    </source>
</evidence>
<dbReference type="InterPro" id="IPR050218">
    <property type="entry name" value="LptD"/>
</dbReference>